<dbReference type="PANTHER" id="PTHR22595">
    <property type="entry name" value="CHITINASE-RELATED"/>
    <property type="match status" value="1"/>
</dbReference>
<dbReference type="GO" id="GO:0016998">
    <property type="term" value="P:cell wall macromolecule catabolic process"/>
    <property type="evidence" value="ECO:0007669"/>
    <property type="project" value="InterPro"/>
</dbReference>
<keyword evidence="6 11" id="KW-1015">Disulfide bond</keyword>
<dbReference type="CDD" id="cd00325">
    <property type="entry name" value="chitinase_GH19"/>
    <property type="match status" value="1"/>
</dbReference>
<evidence type="ECO:0000313" key="14">
    <source>
        <dbReference type="EMBL" id="QEL09550.1"/>
    </source>
</evidence>
<evidence type="ECO:0000259" key="13">
    <source>
        <dbReference type="PROSITE" id="PS00773"/>
    </source>
</evidence>
<comment type="catalytic activity">
    <reaction evidence="1">
        <text>Random endo-hydrolysis of N-acetyl-beta-D-glucosaminide (1-&gt;4)-beta-linkages in chitin and chitodextrins.</text>
        <dbReference type="EC" id="3.2.1.14"/>
    </reaction>
</comment>
<evidence type="ECO:0000256" key="12">
    <source>
        <dbReference type="SAM" id="SignalP"/>
    </source>
</evidence>
<gene>
    <name evidence="14" type="primary">Chia7_2</name>
</gene>
<keyword evidence="9" id="KW-0624">Polysaccharide degradation</keyword>
<dbReference type="FunFam" id="3.30.20.10:FF:000001">
    <property type="entry name" value="Endochitinase (Chitinase)"/>
    <property type="match status" value="1"/>
</dbReference>
<evidence type="ECO:0000256" key="6">
    <source>
        <dbReference type="ARBA" id="ARBA00023157"/>
    </source>
</evidence>
<reference evidence="14" key="1">
    <citation type="submission" date="2019-02" db="EMBL/GenBank/DDBJ databases">
        <authorList>
            <person name="Peery R."/>
            <person name="Mahon E.L."/>
            <person name="Cullingham C.I."/>
            <person name="McAllister C.H."/>
            <person name="Cooke J.E.K."/>
        </authorList>
    </citation>
    <scope>NUCLEOTIDE SEQUENCE</scope>
</reference>
<feature type="active site" description="Proton donor" evidence="10">
    <location>
        <position position="95"/>
    </location>
</feature>
<evidence type="ECO:0000256" key="3">
    <source>
        <dbReference type="ARBA" id="ARBA00022669"/>
    </source>
</evidence>
<protein>
    <recommendedName>
        <fullName evidence="2">chitinase</fullName>
        <ecNumber evidence="2">3.2.1.14</ecNumber>
    </recommendedName>
</protein>
<feature type="domain" description="Glycoside hydrolase family 19 catalytic" evidence="13">
    <location>
        <begin position="51"/>
        <end position="73"/>
    </location>
</feature>
<keyword evidence="12" id="KW-0732">Signal</keyword>
<dbReference type="GO" id="GO:0008061">
    <property type="term" value="F:chitin binding"/>
    <property type="evidence" value="ECO:0007669"/>
    <property type="project" value="UniProtKB-KW"/>
</dbReference>
<dbReference type="InterPro" id="IPR016283">
    <property type="entry name" value="Glyco_hydro_19"/>
</dbReference>
<dbReference type="GO" id="GO:0000272">
    <property type="term" value="P:polysaccharide catabolic process"/>
    <property type="evidence" value="ECO:0007669"/>
    <property type="project" value="UniProtKB-KW"/>
</dbReference>
<organism evidence="14">
    <name type="scientific">Pinus contorta</name>
    <name type="common">Shore pine</name>
    <name type="synonym">Lodgepole pine</name>
    <dbReference type="NCBI Taxonomy" id="3339"/>
    <lineage>
        <taxon>Eukaryota</taxon>
        <taxon>Viridiplantae</taxon>
        <taxon>Streptophyta</taxon>
        <taxon>Embryophyta</taxon>
        <taxon>Tracheophyta</taxon>
        <taxon>Spermatophyta</taxon>
        <taxon>Pinopsida</taxon>
        <taxon>Pinidae</taxon>
        <taxon>Conifers I</taxon>
        <taxon>Pinales</taxon>
        <taxon>Pinaceae</taxon>
        <taxon>Pinus</taxon>
        <taxon>Pinus subgen. Pinus</taxon>
    </lineage>
</organism>
<keyword evidence="5" id="KW-0146">Chitin degradation</keyword>
<dbReference type="AlphaFoldDB" id="A0A5C0ZSL2"/>
<dbReference type="PIRSF" id="PIRSF001060">
    <property type="entry name" value="Endochitinase"/>
    <property type="match status" value="1"/>
</dbReference>
<feature type="signal peptide" evidence="12">
    <location>
        <begin position="1"/>
        <end position="29"/>
    </location>
</feature>
<evidence type="ECO:0000256" key="4">
    <source>
        <dbReference type="ARBA" id="ARBA00022801"/>
    </source>
</evidence>
<evidence type="ECO:0000256" key="5">
    <source>
        <dbReference type="ARBA" id="ARBA00023024"/>
    </source>
</evidence>
<dbReference type="InterPro" id="IPR023346">
    <property type="entry name" value="Lysozyme-like_dom_sf"/>
</dbReference>
<feature type="disulfide bond" evidence="11">
    <location>
        <begin position="111"/>
        <end position="120"/>
    </location>
</feature>
<keyword evidence="4" id="KW-0378">Hydrolase</keyword>
<evidence type="ECO:0000256" key="9">
    <source>
        <dbReference type="ARBA" id="ARBA00023326"/>
    </source>
</evidence>
<evidence type="ECO:0000256" key="10">
    <source>
        <dbReference type="PIRSR" id="PIRSR001060-1"/>
    </source>
</evidence>
<feature type="disulfide bond" evidence="11">
    <location>
        <begin position="51"/>
        <end position="100"/>
    </location>
</feature>
<dbReference type="InterPro" id="IPR000726">
    <property type="entry name" value="Glyco_hydro_19_cat"/>
</dbReference>
<keyword evidence="3" id="KW-0147">Chitin-binding</keyword>
<dbReference type="Pfam" id="PF00182">
    <property type="entry name" value="Glyco_hydro_19"/>
    <property type="match status" value="1"/>
</dbReference>
<dbReference type="Gene3D" id="3.30.20.10">
    <property type="entry name" value="Endochitinase, domain 2"/>
    <property type="match status" value="1"/>
</dbReference>
<evidence type="ECO:0000256" key="7">
    <source>
        <dbReference type="ARBA" id="ARBA00023277"/>
    </source>
</evidence>
<feature type="disulfide bond" evidence="11">
    <location>
        <begin position="201"/>
        <end position="233"/>
    </location>
</feature>
<dbReference type="PANTHER" id="PTHR22595:SF197">
    <property type="entry name" value="CHITINASE FAMILY PROTEIN"/>
    <property type="match status" value="1"/>
</dbReference>
<feature type="chain" id="PRO_5023079160" description="chitinase" evidence="12">
    <location>
        <begin position="30"/>
        <end position="233"/>
    </location>
</feature>
<dbReference type="EMBL" id="MK521210">
    <property type="protein sequence ID" value="QEL09550.1"/>
    <property type="molecule type" value="mRNA"/>
</dbReference>
<name>A0A5C0ZSL2_PINCO</name>
<evidence type="ECO:0000256" key="11">
    <source>
        <dbReference type="PIRSR" id="PIRSR001060-2"/>
    </source>
</evidence>
<evidence type="ECO:0000256" key="8">
    <source>
        <dbReference type="ARBA" id="ARBA00023295"/>
    </source>
</evidence>
<evidence type="ECO:0000256" key="2">
    <source>
        <dbReference type="ARBA" id="ARBA00012729"/>
    </source>
</evidence>
<evidence type="ECO:0000256" key="1">
    <source>
        <dbReference type="ARBA" id="ARBA00000822"/>
    </source>
</evidence>
<keyword evidence="8" id="KW-0326">Glycosidase</keyword>
<dbReference type="GO" id="GO:0006032">
    <property type="term" value="P:chitin catabolic process"/>
    <property type="evidence" value="ECO:0007669"/>
    <property type="project" value="UniProtKB-KW"/>
</dbReference>
<proteinExistence type="evidence at transcript level"/>
<accession>A0A5C0ZSL2</accession>
<dbReference type="GO" id="GO:0008843">
    <property type="term" value="F:endochitinase activity"/>
    <property type="evidence" value="ECO:0007669"/>
    <property type="project" value="UniProtKB-EC"/>
</dbReference>
<keyword evidence="7" id="KW-0119">Carbohydrate metabolism</keyword>
<dbReference type="EC" id="3.2.1.14" evidence="2"/>
<sequence length="233" mass="25839">MRNYLRVMTPSVIILWLVLAFDLVSICRGDVGDFATQDFFNGILSGASDSCAGKNFYTYNNFMDAATAFSGFGTTGPDVDHKREIAAFFANVAHETSRLCYVEQIEKSDYCDSTNEKYQCVAGKQYYGRGPLQLTWNYNYDAAGDYLGFDGLNHPEIVAQNGSISWKTAVWFWMKHSNCHSAITSGQGFRATIKAISGDECNGGDSNAVDERVNYYTNYCNEFGVDPGNNLSC</sequence>
<dbReference type="PROSITE" id="PS00773">
    <property type="entry name" value="CHITINASE_19_1"/>
    <property type="match status" value="1"/>
</dbReference>
<dbReference type="Gene3D" id="1.10.530.10">
    <property type="match status" value="1"/>
</dbReference>
<dbReference type="SUPFAM" id="SSF53955">
    <property type="entry name" value="Lysozyme-like"/>
    <property type="match status" value="1"/>
</dbReference>